<feature type="region of interest" description="Disordered" evidence="1">
    <location>
        <begin position="23"/>
        <end position="76"/>
    </location>
</feature>
<organism evidence="2 3">
    <name type="scientific">Cudoniella acicularis</name>
    <dbReference type="NCBI Taxonomy" id="354080"/>
    <lineage>
        <taxon>Eukaryota</taxon>
        <taxon>Fungi</taxon>
        <taxon>Dikarya</taxon>
        <taxon>Ascomycota</taxon>
        <taxon>Pezizomycotina</taxon>
        <taxon>Leotiomycetes</taxon>
        <taxon>Helotiales</taxon>
        <taxon>Tricladiaceae</taxon>
        <taxon>Cudoniella</taxon>
    </lineage>
</organism>
<dbReference type="PANTHER" id="PTHR38116">
    <property type="entry name" value="CHROMOSOME 7, WHOLE GENOME SHOTGUN SEQUENCE"/>
    <property type="match status" value="1"/>
</dbReference>
<dbReference type="InterPro" id="IPR021833">
    <property type="entry name" value="DUF3425"/>
</dbReference>
<evidence type="ECO:0000313" key="3">
    <source>
        <dbReference type="Proteomes" id="UP000566819"/>
    </source>
</evidence>
<evidence type="ECO:0000313" key="2">
    <source>
        <dbReference type="EMBL" id="KAF4628657.1"/>
    </source>
</evidence>
<dbReference type="EMBL" id="JAAMPI010000781">
    <property type="protein sequence ID" value="KAF4628657.1"/>
    <property type="molecule type" value="Genomic_DNA"/>
</dbReference>
<protein>
    <submittedName>
        <fullName evidence="2">Uncharacterized protein</fullName>
    </submittedName>
</protein>
<accession>A0A8H4RI88</accession>
<comment type="caution">
    <text evidence="2">The sequence shown here is derived from an EMBL/GenBank/DDBJ whole genome shotgun (WGS) entry which is preliminary data.</text>
</comment>
<dbReference type="AlphaFoldDB" id="A0A8H4RI88"/>
<dbReference type="OrthoDB" id="2245989at2759"/>
<keyword evidence="3" id="KW-1185">Reference proteome</keyword>
<gene>
    <name evidence="2" type="ORF">G7Y89_g9502</name>
</gene>
<dbReference type="Proteomes" id="UP000566819">
    <property type="component" value="Unassembled WGS sequence"/>
</dbReference>
<name>A0A8H4RI88_9HELO</name>
<reference evidence="2 3" key="1">
    <citation type="submission" date="2020-03" db="EMBL/GenBank/DDBJ databases">
        <title>Draft Genome Sequence of Cudoniella acicularis.</title>
        <authorList>
            <person name="Buettner E."/>
            <person name="Kellner H."/>
        </authorList>
    </citation>
    <scope>NUCLEOTIDE SEQUENCE [LARGE SCALE GENOMIC DNA]</scope>
    <source>
        <strain evidence="2 3">DSM 108380</strain>
    </source>
</reference>
<proteinExistence type="predicted"/>
<feature type="compositionally biased region" description="Low complexity" evidence="1">
    <location>
        <begin position="64"/>
        <end position="76"/>
    </location>
</feature>
<sequence length="555" mass="63048">MGRKKQAEEDQWFGVLDPKKRKQIQDRLAQRARRKRLAGSVKGGESPSKAQSAVVIKKSSRGRTNSTTSPEEITTIESNQSSAYVDIIKVSPVPSISHDHRHISPSHSVYSALFCNGVILGLPCGVPNIGRSLPPKECTPPSLRPSKLQLEVVHYQWIDRFPLPILRDKMIYLSDSFSTEDFLGDLFSCIEPFTIRKGAESWDASAWRVTDGFRKKLSEVTTPDPDETEQSIYLPPILQHTKRLDPSINNNDNYRECSDAAITRSQEFLRGRFARWLAENPNPLAGKLGGHNSNREVLPIREADGKTMTWGEFAEEMALKIAATNQPDNVDDCWFVDRKNEGSQCEIPLENPCDHTNHENICWFQDQYGEEDRSGYPEQFVSFSSVPVVYRVCRLLQLLKIGSAFPIPEGDYDHRCQRGRFQSFACVTYRKRAPDPELHPKECGGLFERFACVNPDHIAMKRPGNPRNACINRIRVMCMHNPMCVSTDKWGRRQLCRDGHLRYGLGVCNCGRGCFVEVEDLEVPSSLPRRRRRRLLHSNLNFGDLDDRSIDSSIS</sequence>
<dbReference type="PANTHER" id="PTHR38116:SF9">
    <property type="entry name" value="BZIP DOMAIN-CONTAINING PROTEIN"/>
    <property type="match status" value="1"/>
</dbReference>
<dbReference type="Pfam" id="PF11905">
    <property type="entry name" value="DUF3425"/>
    <property type="match status" value="1"/>
</dbReference>
<evidence type="ECO:0000256" key="1">
    <source>
        <dbReference type="SAM" id="MobiDB-lite"/>
    </source>
</evidence>